<dbReference type="EMBL" id="CAJVPJ010002036">
    <property type="protein sequence ID" value="CAG8611231.1"/>
    <property type="molecule type" value="Genomic_DNA"/>
</dbReference>
<name>A0A9N9CTG7_9GLOM</name>
<protein>
    <submittedName>
        <fullName evidence="1">9298_t:CDS:1</fullName>
    </submittedName>
</protein>
<dbReference type="Proteomes" id="UP000789572">
    <property type="component" value="Unassembled WGS sequence"/>
</dbReference>
<dbReference type="AlphaFoldDB" id="A0A9N9CTG7"/>
<sequence length="106" mass="12172">MAEVLHKELSSHGYQAYQMLRSKVELQCSTRSRSDNLPEDREDLLRFISYRCNVVEHPDLEEAHCDKTFAPDGKNDFVGLLADRLNECVYTVSIAEDCPPLILQSR</sequence>
<reference evidence="1" key="1">
    <citation type="submission" date="2021-06" db="EMBL/GenBank/DDBJ databases">
        <authorList>
            <person name="Kallberg Y."/>
            <person name="Tangrot J."/>
            <person name="Rosling A."/>
        </authorList>
    </citation>
    <scope>NUCLEOTIDE SEQUENCE</scope>
    <source>
        <strain evidence="1">IA702</strain>
    </source>
</reference>
<gene>
    <name evidence="1" type="ORF">POCULU_LOCUS7958</name>
</gene>
<keyword evidence="2" id="KW-1185">Reference proteome</keyword>
<evidence type="ECO:0000313" key="1">
    <source>
        <dbReference type="EMBL" id="CAG8611231.1"/>
    </source>
</evidence>
<dbReference type="OrthoDB" id="10488441at2759"/>
<evidence type="ECO:0000313" key="2">
    <source>
        <dbReference type="Proteomes" id="UP000789572"/>
    </source>
</evidence>
<comment type="caution">
    <text evidence="1">The sequence shown here is derived from an EMBL/GenBank/DDBJ whole genome shotgun (WGS) entry which is preliminary data.</text>
</comment>
<proteinExistence type="predicted"/>
<organism evidence="1 2">
    <name type="scientific">Paraglomus occultum</name>
    <dbReference type="NCBI Taxonomy" id="144539"/>
    <lineage>
        <taxon>Eukaryota</taxon>
        <taxon>Fungi</taxon>
        <taxon>Fungi incertae sedis</taxon>
        <taxon>Mucoromycota</taxon>
        <taxon>Glomeromycotina</taxon>
        <taxon>Glomeromycetes</taxon>
        <taxon>Paraglomerales</taxon>
        <taxon>Paraglomeraceae</taxon>
        <taxon>Paraglomus</taxon>
    </lineage>
</organism>
<accession>A0A9N9CTG7</accession>